<dbReference type="Proteomes" id="UP000324336">
    <property type="component" value="Unassembled WGS sequence"/>
</dbReference>
<evidence type="ECO:0000256" key="1">
    <source>
        <dbReference type="SAM" id="MobiDB-lite"/>
    </source>
</evidence>
<gene>
    <name evidence="2" type="ORF">EPJ73_02475</name>
</gene>
<protein>
    <recommendedName>
        <fullName evidence="4">Helicase</fullName>
    </recommendedName>
</protein>
<reference evidence="2 3" key="1">
    <citation type="journal article" date="1992" name="Lakartidningen">
        <title>[Penicillin V and not amoxicillin is the first choice preparation in acute otitis].</title>
        <authorList>
            <person name="Kamme C."/>
            <person name="Lundgren K."/>
            <person name="Prellner K."/>
        </authorList>
    </citation>
    <scope>NUCLEOTIDE SEQUENCE [LARGE SCALE GENOMIC DNA]</scope>
    <source>
        <strain evidence="2 3">PC4597II</strain>
    </source>
</reference>
<sequence>MQELTINNKNNIYEIFYKSSDKEQTFKIYNSLAKFINKTTQGQTQNVSNENDTYDLTEIGKEVLKNKTKNESEDMIKDSEYDINTNRYEYKNNKIDFNICPLAPFKNTSWKLVSTIYLKVFYKDGNLIREYKDAILKEWEERKEDKNILLAFDSKLEKVENINNAKSELTNREEIELKKREINKKVNEISRGRDYLKLSDEELKKIAEIDIFDNTAQAILNGRDFNRRLPACCERSLLVMEIAKGRKLSEISEEDLIKIKEITPLERYKKQIEEELELRKNNNILKENEKGIIEFGEETNPIKQEYMGVEDPLTDSIHDWDYDTHVEKDEDGDTVDEEGNKMLFEN</sequence>
<dbReference type="EMBL" id="SAYA01000003">
    <property type="protein sequence ID" value="TXJ27871.1"/>
    <property type="molecule type" value="Genomic_DNA"/>
</dbReference>
<evidence type="ECO:0008006" key="4">
    <source>
        <dbReference type="Google" id="ProtNLM"/>
    </source>
</evidence>
<feature type="region of interest" description="Disordered" evidence="1">
    <location>
        <begin position="326"/>
        <end position="346"/>
    </location>
</feature>
<name>A0AB38Q0B7_9SPIR</name>
<comment type="caution">
    <text evidence="2">The sequence shown here is derived from an EMBL/GenBank/DDBJ whole genome shotgun (WGS) entry which is preliminary data.</text>
</comment>
<dbReference type="RefSeq" id="WP_147557555.1">
    <property type="nucleotide sequence ID" value="NZ_SAXV01000014.1"/>
</dbReference>
<proteinExistence type="predicted"/>
<dbReference type="AlphaFoldDB" id="A0AB38Q0B7"/>
<organism evidence="2 3">
    <name type="scientific">Brachyspira aalborgi</name>
    <dbReference type="NCBI Taxonomy" id="29522"/>
    <lineage>
        <taxon>Bacteria</taxon>
        <taxon>Pseudomonadati</taxon>
        <taxon>Spirochaetota</taxon>
        <taxon>Spirochaetia</taxon>
        <taxon>Brachyspirales</taxon>
        <taxon>Brachyspiraceae</taxon>
        <taxon>Brachyspira</taxon>
    </lineage>
</organism>
<evidence type="ECO:0000313" key="3">
    <source>
        <dbReference type="Proteomes" id="UP000324336"/>
    </source>
</evidence>
<accession>A0AB38Q0B7</accession>
<evidence type="ECO:0000313" key="2">
    <source>
        <dbReference type="EMBL" id="TXJ27871.1"/>
    </source>
</evidence>